<dbReference type="SMART" id="SM00534">
    <property type="entry name" value="MUTSac"/>
    <property type="match status" value="1"/>
</dbReference>
<reference evidence="15 16" key="1">
    <citation type="submission" date="2024-01" db="EMBL/GenBank/DDBJ databases">
        <title>The genome of the rayed Mediterranean limpet Patella caerulea (Linnaeus, 1758).</title>
        <authorList>
            <person name="Anh-Thu Weber A."/>
            <person name="Halstead-Nussloch G."/>
        </authorList>
    </citation>
    <scope>NUCLEOTIDE SEQUENCE [LARGE SCALE GENOMIC DNA]</scope>
    <source>
        <strain evidence="15">AATW-2023a</strain>
        <tissue evidence="15">Whole specimen</tissue>
    </source>
</reference>
<comment type="subcellular location">
    <subcellularLocation>
        <location evidence="1">Nucleus</location>
    </subcellularLocation>
</comment>
<dbReference type="InterPro" id="IPR011184">
    <property type="entry name" value="DNA_mismatch_repair_Msh2"/>
</dbReference>
<accession>A0AAN8J7K8</accession>
<dbReference type="InterPro" id="IPR000432">
    <property type="entry name" value="DNA_mismatch_repair_MutS_C"/>
</dbReference>
<keyword evidence="6" id="KW-0067">ATP-binding</keyword>
<keyword evidence="16" id="KW-1185">Reference proteome</keyword>
<dbReference type="SUPFAM" id="SSF48334">
    <property type="entry name" value="DNA repair protein MutS, domain III"/>
    <property type="match status" value="1"/>
</dbReference>
<dbReference type="GO" id="GO:0032301">
    <property type="term" value="C:MutSalpha complex"/>
    <property type="evidence" value="ECO:0007669"/>
    <property type="project" value="TreeGrafter"/>
</dbReference>
<evidence type="ECO:0000256" key="11">
    <source>
        <dbReference type="ARBA" id="ARBA00073545"/>
    </source>
</evidence>
<feature type="domain" description="DNA mismatch repair proteins mutS family" evidence="14">
    <location>
        <begin position="738"/>
        <end position="754"/>
    </location>
</feature>
<evidence type="ECO:0000256" key="6">
    <source>
        <dbReference type="ARBA" id="ARBA00022840"/>
    </source>
</evidence>
<dbReference type="Pfam" id="PF00488">
    <property type="entry name" value="MutS_V"/>
    <property type="match status" value="1"/>
</dbReference>
<evidence type="ECO:0000313" key="16">
    <source>
        <dbReference type="Proteomes" id="UP001347796"/>
    </source>
</evidence>
<keyword evidence="4 12" id="KW-0547">Nucleotide-binding</keyword>
<dbReference type="EMBL" id="JAZGQO010000014">
    <property type="protein sequence ID" value="KAK6171487.1"/>
    <property type="molecule type" value="Genomic_DNA"/>
</dbReference>
<dbReference type="PIRSF" id="PIRSF005813">
    <property type="entry name" value="MSH2"/>
    <property type="match status" value="1"/>
</dbReference>
<keyword evidence="13" id="KW-0175">Coiled coil</keyword>
<dbReference type="PANTHER" id="PTHR11361:SF35">
    <property type="entry name" value="DNA MISMATCH REPAIR PROTEIN MSH2"/>
    <property type="match status" value="1"/>
</dbReference>
<dbReference type="Proteomes" id="UP001347796">
    <property type="component" value="Unassembled WGS sequence"/>
</dbReference>
<evidence type="ECO:0000256" key="2">
    <source>
        <dbReference type="ARBA" id="ARBA00006271"/>
    </source>
</evidence>
<dbReference type="Pfam" id="PF05190">
    <property type="entry name" value="MutS_IV"/>
    <property type="match status" value="1"/>
</dbReference>
<evidence type="ECO:0000256" key="4">
    <source>
        <dbReference type="ARBA" id="ARBA00022741"/>
    </source>
</evidence>
<evidence type="ECO:0000256" key="5">
    <source>
        <dbReference type="ARBA" id="ARBA00022763"/>
    </source>
</evidence>
<dbReference type="PANTHER" id="PTHR11361">
    <property type="entry name" value="DNA MISMATCH REPAIR PROTEIN MUTS FAMILY MEMBER"/>
    <property type="match status" value="1"/>
</dbReference>
<gene>
    <name evidence="15" type="ORF">SNE40_019666</name>
</gene>
<sequence>MAVQPKQELQLDFSQEQGFLAFHKGLPEKPNTTLRVFDRSDYYTVHGQDALFVAKEVFKTTGVVKYLGGGSKKLESVVLSKMNFESLMRDLLLVQQYRVEVYRNKGSSKNNDWTLALKASPGNLSQFEEILFGNNEMAGSVGVVAIKIATENGQKVVGVGYADATVRKFCVCEFHDNDQYSNLEALLVQLGPKECVLGTGELTADMKLKQVLDRSNALVTERKKTEFNNKDIVQDMNRLLKKKKGEQANSAALSEMDKVHAVAALAAVIKYLEVLSDESNFGQYTLLTFDLKQYMRLDSAAVRALNLLPNPNESGNKNQSVLGLLNKCRTAQGQRLIAQWVKQPLMDINKIEERLNVVETMLENTELRQTLQEEQLRKIPDFQRLAKKFQRKKANLQDCYRVYQAVDKMPYLLETLEKHEGTHHALLMELFSNPLKELLMDFAKFQEMVETTMDLDQVENHEFVIKSDFDENLAELRERIDSLESDIKAQVNKVARDLGLEANKTLKLESNNQLGYYFRVTRKDEKALRNNKNYRTIDTNKNGVRFRNSAVQKHNEEYLKAKEEYNEQQKSVVAEIVEIAAGYVEPMLIINDVVAQLDVLVSFAHVSASAPIQYVRPKMLSPGSGSLKLNEARHPCLEMQDDVSFIPNDAVFKKDEQMFHIITGPNMGGKSTYIRSVGVIVLMAQLGCFVPCSEAEVTIVDSILARVGAGDSQLKGVSTFMAEMLETASILRSATEDSLIIIDELGRGTSTYDGFGLAWAISEHIATKIKAFCLFATHFHELTALSDSVTTVNNLHVTALTTNNTLTLLYRVKPGVCDQSFGIHVAELAHFPKHVIEFAKEKANELEDFQSVSLEGTDFEGDGEPAIKKRKLAKQEGEELVHDFLQKVKKLPIDSMTEEDLKREIDKLKEEISAKNNPYINDILAKTKKQQCS</sequence>
<evidence type="ECO:0000256" key="12">
    <source>
        <dbReference type="RuleBase" id="RU003756"/>
    </source>
</evidence>
<evidence type="ECO:0000256" key="7">
    <source>
        <dbReference type="ARBA" id="ARBA00023125"/>
    </source>
</evidence>
<evidence type="ECO:0000256" key="9">
    <source>
        <dbReference type="ARBA" id="ARBA00023242"/>
    </source>
</evidence>
<dbReference type="InterPro" id="IPR007860">
    <property type="entry name" value="DNA_mmatch_repair_MutS_con_dom"/>
</dbReference>
<dbReference type="InterPro" id="IPR045076">
    <property type="entry name" value="MutS"/>
</dbReference>
<comment type="function">
    <text evidence="12">Component of the post-replicative DNA mismatch repair system (MMR).</text>
</comment>
<keyword evidence="8 12" id="KW-0234">DNA repair</keyword>
<dbReference type="CDD" id="cd03285">
    <property type="entry name" value="ABC_MSH2_euk"/>
    <property type="match status" value="1"/>
</dbReference>
<dbReference type="GO" id="GO:0006312">
    <property type="term" value="P:mitotic recombination"/>
    <property type="evidence" value="ECO:0007669"/>
    <property type="project" value="TreeGrafter"/>
</dbReference>
<dbReference type="InterPro" id="IPR036678">
    <property type="entry name" value="MutS_con_dom_sf"/>
</dbReference>
<dbReference type="InterPro" id="IPR036187">
    <property type="entry name" value="DNA_mismatch_repair_MutS_sf"/>
</dbReference>
<dbReference type="InterPro" id="IPR007861">
    <property type="entry name" value="DNA_mismatch_repair_MutS_clamp"/>
</dbReference>
<dbReference type="NCBIfam" id="NF003810">
    <property type="entry name" value="PRK05399.1"/>
    <property type="match status" value="1"/>
</dbReference>
<proteinExistence type="inferred from homology"/>
<dbReference type="FunFam" id="3.40.1170.10:FF:000003">
    <property type="entry name" value="DNA mismatch repair protein"/>
    <property type="match status" value="1"/>
</dbReference>
<comment type="similarity">
    <text evidence="2 12">Belongs to the DNA mismatch repair MutS family.</text>
</comment>
<dbReference type="InterPro" id="IPR007696">
    <property type="entry name" value="DNA_mismatch_repair_MutS_core"/>
</dbReference>
<dbReference type="Pfam" id="PF05192">
    <property type="entry name" value="MutS_III"/>
    <property type="match status" value="1"/>
</dbReference>
<dbReference type="Gene3D" id="3.40.1170.10">
    <property type="entry name" value="DNA repair protein MutS, domain I"/>
    <property type="match status" value="1"/>
</dbReference>
<comment type="caution">
    <text evidence="15">The sequence shown here is derived from an EMBL/GenBank/DDBJ whole genome shotgun (WGS) entry which is preliminary data.</text>
</comment>
<evidence type="ECO:0000256" key="8">
    <source>
        <dbReference type="ARBA" id="ARBA00023204"/>
    </source>
</evidence>
<dbReference type="PROSITE" id="PS00486">
    <property type="entry name" value="DNA_MISMATCH_REPAIR_2"/>
    <property type="match status" value="1"/>
</dbReference>
<dbReference type="SUPFAM" id="SSF52540">
    <property type="entry name" value="P-loop containing nucleoside triphosphate hydrolases"/>
    <property type="match status" value="1"/>
</dbReference>
<dbReference type="GO" id="GO:0005524">
    <property type="term" value="F:ATP binding"/>
    <property type="evidence" value="ECO:0007669"/>
    <property type="project" value="UniProtKB-KW"/>
</dbReference>
<dbReference type="GO" id="GO:0030983">
    <property type="term" value="F:mismatched DNA binding"/>
    <property type="evidence" value="ECO:0007669"/>
    <property type="project" value="InterPro"/>
</dbReference>
<dbReference type="Pfam" id="PF01624">
    <property type="entry name" value="MutS_I"/>
    <property type="match status" value="1"/>
</dbReference>
<dbReference type="FunFam" id="3.40.50.300:FF:000523">
    <property type="entry name" value="DNA mismatch repair protein"/>
    <property type="match status" value="1"/>
</dbReference>
<organism evidence="15 16">
    <name type="scientific">Patella caerulea</name>
    <name type="common">Rayed Mediterranean limpet</name>
    <dbReference type="NCBI Taxonomy" id="87958"/>
    <lineage>
        <taxon>Eukaryota</taxon>
        <taxon>Metazoa</taxon>
        <taxon>Spiralia</taxon>
        <taxon>Lophotrochozoa</taxon>
        <taxon>Mollusca</taxon>
        <taxon>Gastropoda</taxon>
        <taxon>Patellogastropoda</taxon>
        <taxon>Patelloidea</taxon>
        <taxon>Patellidae</taxon>
        <taxon>Patella</taxon>
    </lineage>
</organism>
<dbReference type="Gene3D" id="3.40.50.300">
    <property type="entry name" value="P-loop containing nucleotide triphosphate hydrolases"/>
    <property type="match status" value="1"/>
</dbReference>
<dbReference type="InterPro" id="IPR032642">
    <property type="entry name" value="Msh2_ATP-bd"/>
</dbReference>
<dbReference type="InterPro" id="IPR007695">
    <property type="entry name" value="DNA_mismatch_repair_MutS-lik_N"/>
</dbReference>
<dbReference type="GO" id="GO:0140664">
    <property type="term" value="F:ATP-dependent DNA damage sensor activity"/>
    <property type="evidence" value="ECO:0007669"/>
    <property type="project" value="InterPro"/>
</dbReference>
<evidence type="ECO:0000313" key="15">
    <source>
        <dbReference type="EMBL" id="KAK6171487.1"/>
    </source>
</evidence>
<evidence type="ECO:0000256" key="10">
    <source>
        <dbReference type="ARBA" id="ARBA00029795"/>
    </source>
</evidence>
<feature type="coiled-coil region" evidence="13">
    <location>
        <begin position="466"/>
        <end position="493"/>
    </location>
</feature>
<evidence type="ECO:0000256" key="1">
    <source>
        <dbReference type="ARBA" id="ARBA00004123"/>
    </source>
</evidence>
<dbReference type="Pfam" id="PF05188">
    <property type="entry name" value="MutS_II"/>
    <property type="match status" value="1"/>
</dbReference>
<protein>
    <recommendedName>
        <fullName evidence="11">DNA mismatch repair protein MSH2</fullName>
    </recommendedName>
    <alternativeName>
        <fullName evidence="3">DNA mismatch repair protein Msh2</fullName>
    </alternativeName>
    <alternativeName>
        <fullName evidence="10">MutS protein homolog 2</fullName>
    </alternativeName>
</protein>
<evidence type="ECO:0000256" key="3">
    <source>
        <dbReference type="ARBA" id="ARBA00019549"/>
    </source>
</evidence>
<name>A0AAN8J7K8_PATCE</name>
<keyword evidence="7 12" id="KW-0238">DNA-binding</keyword>
<evidence type="ECO:0000256" key="13">
    <source>
        <dbReference type="SAM" id="Coils"/>
    </source>
</evidence>
<dbReference type="FunFam" id="3.30.420.110:FF:000002">
    <property type="entry name" value="DNA mismatch repair protein"/>
    <property type="match status" value="1"/>
</dbReference>
<evidence type="ECO:0000259" key="14">
    <source>
        <dbReference type="PROSITE" id="PS00486"/>
    </source>
</evidence>
<dbReference type="InterPro" id="IPR016151">
    <property type="entry name" value="DNA_mismatch_repair_MutS_N"/>
</dbReference>
<dbReference type="GO" id="GO:0006298">
    <property type="term" value="P:mismatch repair"/>
    <property type="evidence" value="ECO:0007669"/>
    <property type="project" value="InterPro"/>
</dbReference>
<keyword evidence="5 12" id="KW-0227">DNA damage</keyword>
<dbReference type="InterPro" id="IPR027417">
    <property type="entry name" value="P-loop_NTPase"/>
</dbReference>
<dbReference type="SMART" id="SM00533">
    <property type="entry name" value="MUTSd"/>
    <property type="match status" value="1"/>
</dbReference>
<dbReference type="FunFam" id="1.10.1420.10:FF:000003">
    <property type="entry name" value="DNA mismatch repair protein"/>
    <property type="match status" value="1"/>
</dbReference>
<dbReference type="SUPFAM" id="SSF53150">
    <property type="entry name" value="DNA repair protein MutS, domain II"/>
    <property type="match status" value="1"/>
</dbReference>
<keyword evidence="9" id="KW-0539">Nucleus</keyword>
<dbReference type="AlphaFoldDB" id="A0AAN8J7K8"/>
<dbReference type="Gene3D" id="1.10.1420.10">
    <property type="match status" value="2"/>
</dbReference>
<dbReference type="Gene3D" id="3.30.420.110">
    <property type="entry name" value="MutS, connector domain"/>
    <property type="match status" value="1"/>
</dbReference>